<gene>
    <name evidence="2" type="ORF">BGZ65_004582</name>
</gene>
<feature type="compositionally biased region" description="Low complexity" evidence="1">
    <location>
        <begin position="21"/>
        <end position="42"/>
    </location>
</feature>
<dbReference type="OrthoDB" id="2434756at2759"/>
<keyword evidence="3" id="KW-1185">Reference proteome</keyword>
<feature type="region of interest" description="Disordered" evidence="1">
    <location>
        <begin position="117"/>
        <end position="138"/>
    </location>
</feature>
<accession>A0A9P6MKX3</accession>
<dbReference type="Proteomes" id="UP000749646">
    <property type="component" value="Unassembled WGS sequence"/>
</dbReference>
<feature type="compositionally biased region" description="Polar residues" evidence="1">
    <location>
        <begin position="43"/>
        <end position="53"/>
    </location>
</feature>
<feature type="compositionally biased region" description="Low complexity" evidence="1">
    <location>
        <begin position="252"/>
        <end position="275"/>
    </location>
</feature>
<proteinExistence type="predicted"/>
<evidence type="ECO:0000313" key="3">
    <source>
        <dbReference type="Proteomes" id="UP000749646"/>
    </source>
</evidence>
<feature type="region of interest" description="Disordered" evidence="1">
    <location>
        <begin position="1"/>
        <end position="62"/>
    </location>
</feature>
<feature type="region of interest" description="Disordered" evidence="1">
    <location>
        <begin position="235"/>
        <end position="283"/>
    </location>
</feature>
<name>A0A9P6MKX3_9FUNG</name>
<dbReference type="EMBL" id="JAAAHW010000066">
    <property type="protein sequence ID" value="KAG0006730.1"/>
    <property type="molecule type" value="Genomic_DNA"/>
</dbReference>
<evidence type="ECO:0000313" key="2">
    <source>
        <dbReference type="EMBL" id="KAG0006730.1"/>
    </source>
</evidence>
<dbReference type="AlphaFoldDB" id="A0A9P6MKX3"/>
<sequence>MGSSTSKAASGARSAARHFPSANAIQERAANAAATAAAKSSNVSRVTATSSPRQDYLKEQRRLEEELARYDRLSGESRPFEDTPSAAELQFFGNLRTIGQVEVPNPDQIKHQEAEEILKRKEPTKPISSKNTPSFAPTLSTSTVSVAASAFPTRSENLGPTLTSLKLMELFQLRNQDPSVWTVEELSKEFDMKTEDIQALTKYINTYTILPGKDAKGRETGVWCEDLRGVEIQDKPSAVKEAEEAKVAHMGSASSSSPSTTKTTIVTAATSPTAAKTNAIKPR</sequence>
<evidence type="ECO:0008006" key="4">
    <source>
        <dbReference type="Google" id="ProtNLM"/>
    </source>
</evidence>
<protein>
    <recommendedName>
        <fullName evidence="4">NADH dehydrogenase [ubiquinone] 1 alpha subcomplex assembly factor 4</fullName>
    </recommendedName>
</protein>
<comment type="caution">
    <text evidence="2">The sequence shown here is derived from an EMBL/GenBank/DDBJ whole genome shotgun (WGS) entry which is preliminary data.</text>
</comment>
<evidence type="ECO:0000256" key="1">
    <source>
        <dbReference type="SAM" id="MobiDB-lite"/>
    </source>
</evidence>
<organism evidence="2 3">
    <name type="scientific">Modicella reniformis</name>
    <dbReference type="NCBI Taxonomy" id="1440133"/>
    <lineage>
        <taxon>Eukaryota</taxon>
        <taxon>Fungi</taxon>
        <taxon>Fungi incertae sedis</taxon>
        <taxon>Mucoromycota</taxon>
        <taxon>Mortierellomycotina</taxon>
        <taxon>Mortierellomycetes</taxon>
        <taxon>Mortierellales</taxon>
        <taxon>Mortierellaceae</taxon>
        <taxon>Modicella</taxon>
    </lineage>
</organism>
<feature type="compositionally biased region" description="Basic and acidic residues" evidence="1">
    <location>
        <begin position="235"/>
        <end position="247"/>
    </location>
</feature>
<feature type="compositionally biased region" description="Low complexity" evidence="1">
    <location>
        <begin position="1"/>
        <end position="14"/>
    </location>
</feature>
<feature type="compositionally biased region" description="Polar residues" evidence="1">
    <location>
        <begin position="126"/>
        <end position="135"/>
    </location>
</feature>
<reference evidence="2" key="1">
    <citation type="journal article" date="2020" name="Fungal Divers.">
        <title>Resolving the Mortierellaceae phylogeny through synthesis of multi-gene phylogenetics and phylogenomics.</title>
        <authorList>
            <person name="Vandepol N."/>
            <person name="Liber J."/>
            <person name="Desiro A."/>
            <person name="Na H."/>
            <person name="Kennedy M."/>
            <person name="Barry K."/>
            <person name="Grigoriev I.V."/>
            <person name="Miller A.N."/>
            <person name="O'Donnell K."/>
            <person name="Stajich J.E."/>
            <person name="Bonito G."/>
        </authorList>
    </citation>
    <scope>NUCLEOTIDE SEQUENCE</scope>
    <source>
        <strain evidence="2">MES-2147</strain>
    </source>
</reference>